<evidence type="ECO:0000259" key="2">
    <source>
        <dbReference type="PROSITE" id="PS50020"/>
    </source>
</evidence>
<dbReference type="CTD" id="54823"/>
<evidence type="ECO:0000313" key="3">
    <source>
        <dbReference type="Proteomes" id="UP000694920"/>
    </source>
</evidence>
<dbReference type="RefSeq" id="XP_015586272.1">
    <property type="nucleotide sequence ID" value="XM_015730786.2"/>
</dbReference>
<dbReference type="CDD" id="cd00201">
    <property type="entry name" value="WW"/>
    <property type="match status" value="1"/>
</dbReference>
<proteinExistence type="predicted"/>
<dbReference type="CDD" id="cd18727">
    <property type="entry name" value="PIN_Swt1-like"/>
    <property type="match status" value="1"/>
</dbReference>
<feature type="compositionally biased region" description="Low complexity" evidence="1">
    <location>
        <begin position="257"/>
        <end position="273"/>
    </location>
</feature>
<dbReference type="Pfam" id="PF13638">
    <property type="entry name" value="PIN_4"/>
    <property type="match status" value="1"/>
</dbReference>
<dbReference type="SMART" id="SM00456">
    <property type="entry name" value="WW"/>
    <property type="match status" value="1"/>
</dbReference>
<dbReference type="InterPro" id="IPR052626">
    <property type="entry name" value="SWT1_Regulator"/>
</dbReference>
<keyword evidence="3" id="KW-1185">Reference proteome</keyword>
<dbReference type="PROSITE" id="PS50020">
    <property type="entry name" value="WW_DOMAIN_2"/>
    <property type="match status" value="1"/>
</dbReference>
<feature type="region of interest" description="Disordered" evidence="1">
    <location>
        <begin position="51"/>
        <end position="101"/>
    </location>
</feature>
<dbReference type="InterPro" id="IPR036020">
    <property type="entry name" value="WW_dom_sf"/>
</dbReference>
<dbReference type="Gene3D" id="2.20.70.10">
    <property type="match status" value="1"/>
</dbReference>
<dbReference type="Gene3D" id="3.40.50.1010">
    <property type="entry name" value="5'-nuclease"/>
    <property type="match status" value="1"/>
</dbReference>
<feature type="compositionally biased region" description="Low complexity" evidence="1">
    <location>
        <begin position="117"/>
        <end position="127"/>
    </location>
</feature>
<dbReference type="Proteomes" id="UP000694920">
    <property type="component" value="Unplaced"/>
</dbReference>
<gene>
    <name evidence="4" type="primary">LOC107263501</name>
</gene>
<dbReference type="InterPro" id="IPR002716">
    <property type="entry name" value="PIN_dom"/>
</dbReference>
<name>A0AAJ7BHQ5_CEPCN</name>
<organism evidence="3 4">
    <name type="scientific">Cephus cinctus</name>
    <name type="common">Wheat stem sawfly</name>
    <dbReference type="NCBI Taxonomy" id="211228"/>
    <lineage>
        <taxon>Eukaryota</taxon>
        <taxon>Metazoa</taxon>
        <taxon>Ecdysozoa</taxon>
        <taxon>Arthropoda</taxon>
        <taxon>Hexapoda</taxon>
        <taxon>Insecta</taxon>
        <taxon>Pterygota</taxon>
        <taxon>Neoptera</taxon>
        <taxon>Endopterygota</taxon>
        <taxon>Hymenoptera</taxon>
        <taxon>Cephoidea</taxon>
        <taxon>Cephidae</taxon>
        <taxon>Cephus</taxon>
    </lineage>
</organism>
<evidence type="ECO:0000313" key="4">
    <source>
        <dbReference type="RefSeq" id="XP_015586272.1"/>
    </source>
</evidence>
<accession>A0AAJ7BHQ5</accession>
<protein>
    <submittedName>
        <fullName evidence="4">Transcriptional protein SWT1 isoform X2</fullName>
    </submittedName>
</protein>
<feature type="region of interest" description="Disordered" evidence="1">
    <location>
        <begin position="117"/>
        <end position="158"/>
    </location>
</feature>
<feature type="compositionally biased region" description="Low complexity" evidence="1">
    <location>
        <begin position="174"/>
        <end position="230"/>
    </location>
</feature>
<dbReference type="InterPro" id="IPR001202">
    <property type="entry name" value="WW_dom"/>
</dbReference>
<dbReference type="InterPro" id="IPR029060">
    <property type="entry name" value="PIN-like_dom_sf"/>
</dbReference>
<feature type="compositionally biased region" description="Basic residues" evidence="1">
    <location>
        <begin position="84"/>
        <end position="94"/>
    </location>
</feature>
<dbReference type="GO" id="GO:0005634">
    <property type="term" value="C:nucleus"/>
    <property type="evidence" value="ECO:0007669"/>
    <property type="project" value="TreeGrafter"/>
</dbReference>
<dbReference type="PANTHER" id="PTHR16161:SF0">
    <property type="entry name" value="TRANSCRIPTIONAL PROTEIN SWT1"/>
    <property type="match status" value="1"/>
</dbReference>
<evidence type="ECO:0000256" key="1">
    <source>
        <dbReference type="SAM" id="MobiDB-lite"/>
    </source>
</evidence>
<dbReference type="SUPFAM" id="SSF88723">
    <property type="entry name" value="PIN domain-like"/>
    <property type="match status" value="1"/>
</dbReference>
<feature type="domain" description="WW" evidence="2">
    <location>
        <begin position="11"/>
        <end position="46"/>
    </location>
</feature>
<sequence>MSPAVPTNVKPSLPKDWIVVTSKTHPNRVYYFNVRTNKSSWESPLPYKANKALQSKKRKTEQGDEDGLLRPTTPENDVESKTKPHERKKLRAKRTVAPTEPMDTPQMREIREKLLQKQAKAANANKKSVPIVKKTDKVAPKPGTAKSKSQTKSKKDTVSVYNEEMLAVYEKMQQRQSKSSASKKSNSSKSSDKQSQSTKQSLLTGVSSTGSTTSSNTNSTSTTNTNSTSVQNASIPKKVNTSSATVYSTKSGNTARNGSGTSGTSLSNTVLSNVKNNAEPEGRSLRTRKNISTVSDSTDSPPSIYKNAVLRHKSLRSKVLRSSKIKQDFIEKEKSVEANDSYNKPVTGIGALLRECHEEQSFYEEMEWSPIEDEKIMSEVQNVRVQLGTQAWDEITINTPKNDLEFPMTRDANNKDLYIIIDTNVFLSNIQAVEQARDAVFKSYGRPIIVVPWTVLRELDYIKDNNSESLQAKARRAIRFLYQHFSDKHPRVKGQTASDFERNKAQFAFDCPDDEILQTCLQVAQSGHTVVLLSYDINLCNKAMIHDILTLGRNDPLEKIDFLNAIESINETRTLQYDLNDNGEYYSEPVSNFDREKEMSDEILEEAKAILKKFLSIIVAKEMQNLYGDPWEKHTIIHPPWSPIDVLKCAVKHWMAAVSESFIRRAENILKELLENFKQPPDQGRKLRDVSHILERCSDLVQCAKQDKYPQLVQTTMANIMKLKKTCQEFIRQINEEQFRTEFGPEIEAEEQERRAEIVFKYFHDIYSYACNRCGLAAKLKRIPCDIAYETPDPMPSAEHIKEIQPELAANVNRLRTALSSALQQVNALHIKHGALILLREALVNFLPESDQSYSDISLLDLYYCLKRKESSLKIGLAQLHNLSIHFCRIASASSG</sequence>
<feature type="compositionally biased region" description="Polar residues" evidence="1">
    <location>
        <begin position="231"/>
        <end position="256"/>
    </location>
</feature>
<dbReference type="SMART" id="SM00670">
    <property type="entry name" value="PINc"/>
    <property type="match status" value="1"/>
</dbReference>
<dbReference type="AlphaFoldDB" id="A0AAJ7BHQ5"/>
<dbReference type="SUPFAM" id="SSF51045">
    <property type="entry name" value="WW domain"/>
    <property type="match status" value="1"/>
</dbReference>
<feature type="compositionally biased region" description="Low complexity" evidence="1">
    <location>
        <begin position="291"/>
        <end position="304"/>
    </location>
</feature>
<reference evidence="4" key="1">
    <citation type="submission" date="2025-08" db="UniProtKB">
        <authorList>
            <consortium name="RefSeq"/>
        </authorList>
    </citation>
    <scope>IDENTIFICATION</scope>
</reference>
<feature type="region of interest" description="Disordered" evidence="1">
    <location>
        <begin position="171"/>
        <end position="304"/>
    </location>
</feature>
<dbReference type="KEGG" id="ccin:107263501"/>
<dbReference type="GeneID" id="107263501"/>
<dbReference type="PANTHER" id="PTHR16161">
    <property type="entry name" value="TRANSCRIPTIONAL PROTEIN SWT1"/>
    <property type="match status" value="1"/>
</dbReference>
<dbReference type="Pfam" id="PF00397">
    <property type="entry name" value="WW"/>
    <property type="match status" value="1"/>
</dbReference>